<proteinExistence type="predicted"/>
<comment type="caution">
    <text evidence="1">The sequence shown here is derived from an EMBL/GenBank/DDBJ whole genome shotgun (WGS) entry which is preliminary data.</text>
</comment>
<dbReference type="EMBL" id="MU825954">
    <property type="protein sequence ID" value="KAJ7381963.1"/>
    <property type="molecule type" value="Genomic_DNA"/>
</dbReference>
<name>A0A9W9ZHQ5_9CNID</name>
<evidence type="ECO:0000313" key="1">
    <source>
        <dbReference type="EMBL" id="KAJ7381963.1"/>
    </source>
</evidence>
<organism evidence="1 2">
    <name type="scientific">Desmophyllum pertusum</name>
    <dbReference type="NCBI Taxonomy" id="174260"/>
    <lineage>
        <taxon>Eukaryota</taxon>
        <taxon>Metazoa</taxon>
        <taxon>Cnidaria</taxon>
        <taxon>Anthozoa</taxon>
        <taxon>Hexacorallia</taxon>
        <taxon>Scleractinia</taxon>
        <taxon>Caryophylliina</taxon>
        <taxon>Caryophylliidae</taxon>
        <taxon>Desmophyllum</taxon>
    </lineage>
</organism>
<accession>A0A9W9ZHQ5</accession>
<keyword evidence="2" id="KW-1185">Reference proteome</keyword>
<protein>
    <submittedName>
        <fullName evidence="1">Uncharacterized protein</fullName>
    </submittedName>
</protein>
<evidence type="ECO:0000313" key="2">
    <source>
        <dbReference type="Proteomes" id="UP001163046"/>
    </source>
</evidence>
<dbReference type="Proteomes" id="UP001163046">
    <property type="component" value="Unassembled WGS sequence"/>
</dbReference>
<reference evidence="1" key="1">
    <citation type="submission" date="2023-01" db="EMBL/GenBank/DDBJ databases">
        <title>Genome assembly of the deep-sea coral Lophelia pertusa.</title>
        <authorList>
            <person name="Herrera S."/>
            <person name="Cordes E."/>
        </authorList>
    </citation>
    <scope>NUCLEOTIDE SEQUENCE</scope>
    <source>
        <strain evidence="1">USNM1676648</strain>
        <tissue evidence="1">Polyp</tissue>
    </source>
</reference>
<gene>
    <name evidence="1" type="ORF">OS493_037983</name>
</gene>
<sequence>MLHNLTITYKIKSNNKILLDLRSKSVDEANQPQMMSKAENEPAKVQISSYAAAVKSSSSIPKVITKIKVEDCSPHETNKVTFLCRKNF</sequence>
<dbReference type="AlphaFoldDB" id="A0A9W9ZHQ5"/>